<gene>
    <name evidence="2" type="ORF">PLOB_00016595</name>
</gene>
<name>A0ABN8NL01_9CNID</name>
<reference evidence="2 3" key="1">
    <citation type="submission" date="2022-05" db="EMBL/GenBank/DDBJ databases">
        <authorList>
            <consortium name="Genoscope - CEA"/>
            <person name="William W."/>
        </authorList>
    </citation>
    <scope>NUCLEOTIDE SEQUENCE [LARGE SCALE GENOMIC DNA]</scope>
</reference>
<keyword evidence="3" id="KW-1185">Reference proteome</keyword>
<evidence type="ECO:0000313" key="2">
    <source>
        <dbReference type="EMBL" id="CAH3107921.1"/>
    </source>
</evidence>
<evidence type="ECO:0000313" key="3">
    <source>
        <dbReference type="Proteomes" id="UP001159405"/>
    </source>
</evidence>
<feature type="region of interest" description="Disordered" evidence="1">
    <location>
        <begin position="1"/>
        <end position="41"/>
    </location>
</feature>
<feature type="compositionally biased region" description="Basic residues" evidence="1">
    <location>
        <begin position="29"/>
        <end position="40"/>
    </location>
</feature>
<sequence>VKPFQASDEGPNQADDKDDLPNLPEIKNIRRPSKQLKKGGKAQLRIYIRRQRTLMNPKATRKIITSTSIGLRFSGEKENVE</sequence>
<accession>A0ABN8NL01</accession>
<feature type="non-terminal residue" evidence="2">
    <location>
        <position position="1"/>
    </location>
</feature>
<organism evidence="2 3">
    <name type="scientific">Porites lobata</name>
    <dbReference type="NCBI Taxonomy" id="104759"/>
    <lineage>
        <taxon>Eukaryota</taxon>
        <taxon>Metazoa</taxon>
        <taxon>Cnidaria</taxon>
        <taxon>Anthozoa</taxon>
        <taxon>Hexacorallia</taxon>
        <taxon>Scleractinia</taxon>
        <taxon>Fungiina</taxon>
        <taxon>Poritidae</taxon>
        <taxon>Porites</taxon>
    </lineage>
</organism>
<dbReference type="EMBL" id="CALNXK010000020">
    <property type="protein sequence ID" value="CAH3107921.1"/>
    <property type="molecule type" value="Genomic_DNA"/>
</dbReference>
<comment type="caution">
    <text evidence="2">The sequence shown here is derived from an EMBL/GenBank/DDBJ whole genome shotgun (WGS) entry which is preliminary data.</text>
</comment>
<evidence type="ECO:0000256" key="1">
    <source>
        <dbReference type="SAM" id="MobiDB-lite"/>
    </source>
</evidence>
<proteinExistence type="predicted"/>
<dbReference type="Proteomes" id="UP001159405">
    <property type="component" value="Unassembled WGS sequence"/>
</dbReference>
<protein>
    <submittedName>
        <fullName evidence="2">Uncharacterized protein</fullName>
    </submittedName>
</protein>